<evidence type="ECO:0000259" key="7">
    <source>
        <dbReference type="PROSITE" id="PS50089"/>
    </source>
</evidence>
<dbReference type="PROSITE" id="PS50089">
    <property type="entry name" value="ZF_RING_2"/>
    <property type="match status" value="1"/>
</dbReference>
<dbReference type="AlphaFoldDB" id="A0A1S3H8L1"/>
<dbReference type="InterPro" id="IPR013083">
    <property type="entry name" value="Znf_RING/FYVE/PHD"/>
</dbReference>
<dbReference type="OrthoDB" id="10017393at2759"/>
<evidence type="ECO:0000313" key="12">
    <source>
        <dbReference type="RefSeq" id="XP_013382427.1"/>
    </source>
</evidence>
<dbReference type="Proteomes" id="UP000085678">
    <property type="component" value="Unplaced"/>
</dbReference>
<evidence type="ECO:0000313" key="13">
    <source>
        <dbReference type="RefSeq" id="XP_013382428.1"/>
    </source>
</evidence>
<name>A0A1S3H8L1_LINAN</name>
<gene>
    <name evidence="10 11 12 13 14" type="primary">LOC106153154</name>
</gene>
<dbReference type="InterPro" id="IPR035774">
    <property type="entry name" value="SPRY_RSPRY1"/>
</dbReference>
<dbReference type="SMART" id="SM00449">
    <property type="entry name" value="SPRY"/>
    <property type="match status" value="1"/>
</dbReference>
<feature type="domain" description="B30.2/SPRY" evidence="8">
    <location>
        <begin position="283"/>
        <end position="466"/>
    </location>
</feature>
<keyword evidence="1" id="KW-0479">Metal-binding</keyword>
<evidence type="ECO:0000256" key="4">
    <source>
        <dbReference type="PROSITE-ProRule" id="PRU00175"/>
    </source>
</evidence>
<keyword evidence="3" id="KW-0862">Zinc</keyword>
<dbReference type="InterPro" id="IPR001870">
    <property type="entry name" value="B30.2/SPRY"/>
</dbReference>
<dbReference type="InterPro" id="IPR003877">
    <property type="entry name" value="SPRY_dom"/>
</dbReference>
<keyword evidence="2 4" id="KW-0863">Zinc-finger</keyword>
<dbReference type="CDD" id="cd16566">
    <property type="entry name" value="RING-HC_RSPRY1"/>
    <property type="match status" value="1"/>
</dbReference>
<evidence type="ECO:0000256" key="5">
    <source>
        <dbReference type="SAM" id="MobiDB-lite"/>
    </source>
</evidence>
<evidence type="ECO:0000256" key="1">
    <source>
        <dbReference type="ARBA" id="ARBA00022723"/>
    </source>
</evidence>
<dbReference type="GO" id="GO:0004842">
    <property type="term" value="F:ubiquitin-protein transferase activity"/>
    <property type="evidence" value="ECO:0007669"/>
    <property type="project" value="InterPro"/>
</dbReference>
<dbReference type="PROSITE" id="PS50188">
    <property type="entry name" value="B302_SPRY"/>
    <property type="match status" value="1"/>
</dbReference>
<evidence type="ECO:0000256" key="3">
    <source>
        <dbReference type="ARBA" id="ARBA00022833"/>
    </source>
</evidence>
<dbReference type="CDD" id="cd12883">
    <property type="entry name" value="SPRY_RING"/>
    <property type="match status" value="1"/>
</dbReference>
<dbReference type="InterPro" id="IPR013320">
    <property type="entry name" value="ConA-like_dom_sf"/>
</dbReference>
<dbReference type="RefSeq" id="XP_013382426.1">
    <property type="nucleotide sequence ID" value="XM_013526972.1"/>
</dbReference>
<evidence type="ECO:0000313" key="14">
    <source>
        <dbReference type="RefSeq" id="XP_013382429.1"/>
    </source>
</evidence>
<feature type="signal peptide" evidence="6">
    <location>
        <begin position="1"/>
        <end position="16"/>
    </location>
</feature>
<feature type="chain" id="PRO_5014545709" evidence="6">
    <location>
        <begin position="17"/>
        <end position="619"/>
    </location>
</feature>
<evidence type="ECO:0000313" key="10">
    <source>
        <dbReference type="RefSeq" id="XP_013382425.1"/>
    </source>
</evidence>
<feature type="compositionally biased region" description="Polar residues" evidence="5">
    <location>
        <begin position="599"/>
        <end position="619"/>
    </location>
</feature>
<proteinExistence type="predicted"/>
<dbReference type="RefSeq" id="XP_013382427.1">
    <property type="nucleotide sequence ID" value="XM_013526973.1"/>
</dbReference>
<dbReference type="RefSeq" id="XP_013382425.1">
    <property type="nucleotide sequence ID" value="XM_013526971.1"/>
</dbReference>
<dbReference type="Pfam" id="PF13920">
    <property type="entry name" value="zf-C3HC4_3"/>
    <property type="match status" value="1"/>
</dbReference>
<dbReference type="Gene3D" id="3.30.40.10">
    <property type="entry name" value="Zinc/RING finger domain, C3HC4 (zinc finger)"/>
    <property type="match status" value="1"/>
</dbReference>
<dbReference type="SUPFAM" id="SSF57850">
    <property type="entry name" value="RING/U-box"/>
    <property type="match status" value="1"/>
</dbReference>
<dbReference type="GeneID" id="106153154"/>
<keyword evidence="6" id="KW-0732">Signal</keyword>
<sequence>MIILVWLSVITLQSSSFQRLLSRIYTLTMGACLCKDTPRGSQGHPVEISDSVDNPSRRQVPLGHIVTEPLNHLDIIESLILNTMYNIKTLVDNDRALPHSLLAIHKIADTESGWLLVVSSLVKVIPLEDPLGPATITLLLDECPLPSKGTIAKITSNLKIGKKTALDERKSKNIQRQRNTCIVLGCLAEKMAGPNSTCLMTGNVLDYLFTNLESDCDPIVILHSIVALEKFAQTSENKSTISQALDQMVPNPLETLEAWGGVNGQLDTRREVTFCAQWTLDNLFVPTGRNFTYKSMDHSGKNVILNCNDVSENLKIAPSGLEARCDASSFESVRCTFQANTGVWYYEVMVITPGVMQIGWATKNSKFLNYEGNGIGDDEYSLAYDGCRQLIWYNAKCEHHSHPCWKPGDILGLLLDLDKQEIIFSLNGNCLPAYNQVFAHARSGFFAAASFMSFQQCEFNFGMKPFRYPPKVAFKKFNDYGSLTDEEKLILPRHMRLALLRQVTVKEDSCTICFDKQDTVMLLPCDHTGFCMDCAMQLEVCPLCRTNIEQRKQVVVRTNSVKILNKDDGVHGTESEETKPGMKSAKTEDEKIQICMTDVESSTDAHSALEATSTHTESS</sequence>
<organism evidence="9 10">
    <name type="scientific">Lingula anatina</name>
    <name type="common">Brachiopod</name>
    <name type="synonym">Lingula unguis</name>
    <dbReference type="NCBI Taxonomy" id="7574"/>
    <lineage>
        <taxon>Eukaryota</taxon>
        <taxon>Metazoa</taxon>
        <taxon>Spiralia</taxon>
        <taxon>Lophotrochozoa</taxon>
        <taxon>Brachiopoda</taxon>
        <taxon>Linguliformea</taxon>
        <taxon>Lingulata</taxon>
        <taxon>Lingulida</taxon>
        <taxon>Linguloidea</taxon>
        <taxon>Lingulidae</taxon>
        <taxon>Lingula</taxon>
    </lineage>
</organism>
<evidence type="ECO:0000256" key="2">
    <source>
        <dbReference type="ARBA" id="ARBA00022771"/>
    </source>
</evidence>
<evidence type="ECO:0000313" key="11">
    <source>
        <dbReference type="RefSeq" id="XP_013382426.1"/>
    </source>
</evidence>
<dbReference type="Pfam" id="PF00622">
    <property type="entry name" value="SPRY"/>
    <property type="match status" value="1"/>
</dbReference>
<dbReference type="SMART" id="SM00184">
    <property type="entry name" value="RING"/>
    <property type="match status" value="1"/>
</dbReference>
<dbReference type="InterPro" id="IPR001841">
    <property type="entry name" value="Znf_RING"/>
</dbReference>
<feature type="region of interest" description="Disordered" evidence="5">
    <location>
        <begin position="567"/>
        <end position="619"/>
    </location>
</feature>
<evidence type="ECO:0000313" key="9">
    <source>
        <dbReference type="Proteomes" id="UP000085678"/>
    </source>
</evidence>
<dbReference type="PANTHER" id="PTHR13363">
    <property type="entry name" value="RING FINGER AND SRY DOMAIN-CONTAINING"/>
    <property type="match status" value="1"/>
</dbReference>
<dbReference type="STRING" id="7574.A0A1S3H8L1"/>
<dbReference type="GO" id="GO:0008270">
    <property type="term" value="F:zinc ion binding"/>
    <property type="evidence" value="ECO:0007669"/>
    <property type="project" value="UniProtKB-KW"/>
</dbReference>
<dbReference type="GO" id="GO:0051603">
    <property type="term" value="P:proteolysis involved in protein catabolic process"/>
    <property type="evidence" value="ECO:0007669"/>
    <property type="project" value="TreeGrafter"/>
</dbReference>
<feature type="compositionally biased region" description="Basic and acidic residues" evidence="5">
    <location>
        <begin position="567"/>
        <end position="592"/>
    </location>
</feature>
<evidence type="ECO:0000256" key="6">
    <source>
        <dbReference type="SAM" id="SignalP"/>
    </source>
</evidence>
<dbReference type="FunFam" id="1.10.1170.10:FF:000002">
    <property type="entry name" value="Baculoviral IAP repeat containing 7"/>
    <property type="match status" value="1"/>
</dbReference>
<dbReference type="InterPro" id="IPR045129">
    <property type="entry name" value="RNF123/RKP/RSPRY1"/>
</dbReference>
<accession>A0A1S3H8L1</accession>
<dbReference type="RefSeq" id="XP_013382429.1">
    <property type="nucleotide sequence ID" value="XM_013526975.1"/>
</dbReference>
<dbReference type="InterPro" id="IPR043136">
    <property type="entry name" value="B30.2/SPRY_sf"/>
</dbReference>
<reference evidence="10 11" key="1">
    <citation type="submission" date="2025-04" db="UniProtKB">
        <authorList>
            <consortium name="RefSeq"/>
        </authorList>
    </citation>
    <scope>IDENTIFICATION</scope>
    <source>
        <tissue evidence="10 11">Gonads</tissue>
    </source>
</reference>
<dbReference type="Gene3D" id="2.60.120.920">
    <property type="match status" value="1"/>
</dbReference>
<dbReference type="PANTHER" id="PTHR13363:SF6">
    <property type="entry name" value="RING FINGER AND SPRY DOMAIN-CONTAINING PROTEIN 1"/>
    <property type="match status" value="1"/>
</dbReference>
<keyword evidence="9" id="KW-1185">Reference proteome</keyword>
<evidence type="ECO:0000259" key="8">
    <source>
        <dbReference type="PROSITE" id="PS50188"/>
    </source>
</evidence>
<protein>
    <submittedName>
        <fullName evidence="10 11">RING finger and SPRY domain-containing protein 1 isoform X2</fullName>
    </submittedName>
</protein>
<dbReference type="GO" id="GO:0005737">
    <property type="term" value="C:cytoplasm"/>
    <property type="evidence" value="ECO:0007669"/>
    <property type="project" value="TreeGrafter"/>
</dbReference>
<feature type="domain" description="RING-type" evidence="7">
    <location>
        <begin position="510"/>
        <end position="545"/>
    </location>
</feature>
<dbReference type="RefSeq" id="XP_013382428.1">
    <property type="nucleotide sequence ID" value="XM_013526974.1"/>
</dbReference>
<dbReference type="SUPFAM" id="SSF49899">
    <property type="entry name" value="Concanavalin A-like lectins/glucanases"/>
    <property type="match status" value="1"/>
</dbReference>